<dbReference type="KEGG" id="pcz:PCL1606_37610"/>
<dbReference type="OrthoDB" id="8905727at2"/>
<organism evidence="1 2">
    <name type="scientific">Pseudomonas chlororaphis</name>
    <dbReference type="NCBI Taxonomy" id="587753"/>
    <lineage>
        <taxon>Bacteria</taxon>
        <taxon>Pseudomonadati</taxon>
        <taxon>Pseudomonadota</taxon>
        <taxon>Gammaproteobacteria</taxon>
        <taxon>Pseudomonadales</taxon>
        <taxon>Pseudomonadaceae</taxon>
        <taxon>Pseudomonas</taxon>
    </lineage>
</organism>
<dbReference type="EMBL" id="CP011110">
    <property type="protein sequence ID" value="AKA25212.1"/>
    <property type="molecule type" value="Genomic_DNA"/>
</dbReference>
<dbReference type="Proteomes" id="UP000032748">
    <property type="component" value="Chromosome"/>
</dbReference>
<reference evidence="1 2" key="1">
    <citation type="journal article" date="2015" name="Mol. Plant Microbe Interact.">
        <title>Comparative Genomic Analysis of Pseudomonas chlororaphis PCL1606 Reveals New Insight into Antifungal Compounds Involved in Biocontrol.</title>
        <authorList>
            <person name="Calderon C.E."/>
            <person name="Ramos C."/>
            <person name="de Vicente A."/>
            <person name="Cazorla F.M."/>
        </authorList>
    </citation>
    <scope>NUCLEOTIDE SEQUENCE [LARGE SCALE GENOMIC DNA]</scope>
    <source>
        <strain evidence="1 2">PCL1606</strain>
    </source>
</reference>
<gene>
    <name evidence="1" type="ORF">PCL1606_37610</name>
</gene>
<evidence type="ECO:0000313" key="1">
    <source>
        <dbReference type="EMBL" id="AKA25212.1"/>
    </source>
</evidence>
<accession>A0A0D5Y2K3</accession>
<protein>
    <submittedName>
        <fullName evidence="1">Uncharacterized protein</fullName>
    </submittedName>
</protein>
<dbReference type="AlphaFoldDB" id="A0A0D5Y2K3"/>
<proteinExistence type="predicted"/>
<dbReference type="RefSeq" id="WP_045884061.1">
    <property type="nucleotide sequence ID" value="NZ_CP011110.1"/>
</dbReference>
<dbReference type="PATRIC" id="fig|587753.10.peg.3747"/>
<name>A0A0D5Y2K3_9PSED</name>
<evidence type="ECO:0000313" key="2">
    <source>
        <dbReference type="Proteomes" id="UP000032748"/>
    </source>
</evidence>
<sequence length="136" mass="15316">MNIDPHQFPLVWMHYREAAGQTDPFSQLDQLLQRQQPFVLVTADAPGEQAQPDDNAKASLKQASLWMKQNKAAIRRWIKAGIVIAPDSAAQARVEAFADTYRKFWGYPLLHCASKEAAMAMVGRLLGHGRINSQNW</sequence>